<gene>
    <name evidence="2" type="ORF">TRUGW13939_01762</name>
</gene>
<sequence>MLLKRASKTLLTGSEYERFGSNSEQFKRPNFRGAKFDEKLQNEITCRDQKEPTPAEENRDLRTKIHELKQTMLERDGEHRQNKKSQKDYLPFNTVLWDFIDFTEKEYLTLREKLRRVQEMSAKAEKDHVFQTSQHQKAISDLSQKLNVLQPRGNTLYDEQCTEEWRGLRRRLGNWVSKSFGNAAVLNAMTSNSLISRGVAGVPPNGSLEKSAHTRRAYIQSFISHFIFQEILSVLFVQVPDVQISQAFHTMAQHVKSQGDRQLWEQWRSSTSTALECFNKSKHSVGKLTELLDKMDHYFGEFYDRNMSRKLVHDKLSQVFWDCVGLKQKLERGESDYQFVHSEQGTPYSKENMNSTNSETEEGAVVQLSLWPAMSKISAGNERLLLEHEAVWTLNTEGGLREKDSIFQEEQHLDVKTGALKTEDVTMEDGDTQDGAWILWE</sequence>
<reference evidence="3" key="1">
    <citation type="submission" date="2020-06" db="EMBL/GenBank/DDBJ databases">
        <title>A chromosome-scale genome assembly of Talaromyces rugulosus W13939.</title>
        <authorList>
            <person name="Wang B."/>
            <person name="Guo L."/>
            <person name="Ye K."/>
            <person name="Wang L."/>
        </authorList>
    </citation>
    <scope>NUCLEOTIDE SEQUENCE [LARGE SCALE GENOMIC DNA]</scope>
    <source>
        <strain evidence="3">W13939</strain>
    </source>
</reference>
<name>A0A7H8QL75_TALRU</name>
<proteinExistence type="predicted"/>
<feature type="coiled-coil region" evidence="1">
    <location>
        <begin position="100"/>
        <end position="127"/>
    </location>
</feature>
<dbReference type="KEGG" id="trg:TRUGW13939_01762"/>
<evidence type="ECO:0000256" key="1">
    <source>
        <dbReference type="SAM" id="Coils"/>
    </source>
</evidence>
<dbReference type="Proteomes" id="UP000509510">
    <property type="component" value="Chromosome I"/>
</dbReference>
<protein>
    <submittedName>
        <fullName evidence="2">Uncharacterized protein</fullName>
    </submittedName>
</protein>
<dbReference type="GeneID" id="55989272"/>
<evidence type="ECO:0000313" key="3">
    <source>
        <dbReference type="Proteomes" id="UP000509510"/>
    </source>
</evidence>
<organism evidence="2 3">
    <name type="scientific">Talaromyces rugulosus</name>
    <name type="common">Penicillium rugulosum</name>
    <dbReference type="NCBI Taxonomy" id="121627"/>
    <lineage>
        <taxon>Eukaryota</taxon>
        <taxon>Fungi</taxon>
        <taxon>Dikarya</taxon>
        <taxon>Ascomycota</taxon>
        <taxon>Pezizomycotina</taxon>
        <taxon>Eurotiomycetes</taxon>
        <taxon>Eurotiomycetidae</taxon>
        <taxon>Eurotiales</taxon>
        <taxon>Trichocomaceae</taxon>
        <taxon>Talaromyces</taxon>
        <taxon>Talaromyces sect. Islandici</taxon>
    </lineage>
</organism>
<keyword evidence="1" id="KW-0175">Coiled coil</keyword>
<dbReference type="EMBL" id="CP055898">
    <property type="protein sequence ID" value="QKX54674.1"/>
    <property type="molecule type" value="Genomic_DNA"/>
</dbReference>
<dbReference type="OrthoDB" id="4227183at2759"/>
<accession>A0A7H8QL75</accession>
<dbReference type="RefSeq" id="XP_035340853.1">
    <property type="nucleotide sequence ID" value="XM_035484960.1"/>
</dbReference>
<evidence type="ECO:0000313" key="2">
    <source>
        <dbReference type="EMBL" id="QKX54674.1"/>
    </source>
</evidence>
<keyword evidence="3" id="KW-1185">Reference proteome</keyword>
<dbReference type="AlphaFoldDB" id="A0A7H8QL75"/>